<dbReference type="EMBL" id="CM046395">
    <property type="protein sequence ID" value="KAI8542911.1"/>
    <property type="molecule type" value="Genomic_DNA"/>
</dbReference>
<name>A0ACC0MQ69_RHOML</name>
<evidence type="ECO:0000313" key="1">
    <source>
        <dbReference type="EMBL" id="KAI8542911.1"/>
    </source>
</evidence>
<evidence type="ECO:0000313" key="2">
    <source>
        <dbReference type="Proteomes" id="UP001062846"/>
    </source>
</evidence>
<proteinExistence type="predicted"/>
<comment type="caution">
    <text evidence="1">The sequence shown here is derived from an EMBL/GenBank/DDBJ whole genome shotgun (WGS) entry which is preliminary data.</text>
</comment>
<gene>
    <name evidence="1" type="ORF">RHMOL_Rhmol08G0176600</name>
</gene>
<organism evidence="1 2">
    <name type="scientific">Rhododendron molle</name>
    <name type="common">Chinese azalea</name>
    <name type="synonym">Azalea mollis</name>
    <dbReference type="NCBI Taxonomy" id="49168"/>
    <lineage>
        <taxon>Eukaryota</taxon>
        <taxon>Viridiplantae</taxon>
        <taxon>Streptophyta</taxon>
        <taxon>Embryophyta</taxon>
        <taxon>Tracheophyta</taxon>
        <taxon>Spermatophyta</taxon>
        <taxon>Magnoliopsida</taxon>
        <taxon>eudicotyledons</taxon>
        <taxon>Gunneridae</taxon>
        <taxon>Pentapetalae</taxon>
        <taxon>asterids</taxon>
        <taxon>Ericales</taxon>
        <taxon>Ericaceae</taxon>
        <taxon>Ericoideae</taxon>
        <taxon>Rhodoreae</taxon>
        <taxon>Rhododendron</taxon>
    </lineage>
</organism>
<protein>
    <submittedName>
        <fullName evidence="1">Uncharacterized protein</fullName>
    </submittedName>
</protein>
<reference evidence="1" key="1">
    <citation type="submission" date="2022-02" db="EMBL/GenBank/DDBJ databases">
        <title>Plant Genome Project.</title>
        <authorList>
            <person name="Zhang R.-G."/>
        </authorList>
    </citation>
    <scope>NUCLEOTIDE SEQUENCE</scope>
    <source>
        <strain evidence="1">AT1</strain>
    </source>
</reference>
<dbReference type="Proteomes" id="UP001062846">
    <property type="component" value="Chromosome 8"/>
</dbReference>
<keyword evidence="2" id="KW-1185">Reference proteome</keyword>
<sequence>MCSNFSKVYKGKEWKDLMCKASSVYTVQEFEYYMNVIKEIDKGAYKYLMSEKPKTWARCMYRLRSKCNRMDNNTSEAFNEAIKDAMDEPILTMLESIIRQEMAMAEDLEMIMAKEMIIAEERGLVPCTSSGREKDNNTGSGRGKRREDC</sequence>
<accession>A0ACC0MQ69</accession>